<dbReference type="RefSeq" id="XP_015599459.1">
    <property type="nucleotide sequence ID" value="XM_015743973.2"/>
</dbReference>
<feature type="compositionally biased region" description="Basic and acidic residues" evidence="6">
    <location>
        <begin position="160"/>
        <end position="172"/>
    </location>
</feature>
<protein>
    <submittedName>
        <fullName evidence="9">Uncharacterized protein LOC107269755</fullName>
    </submittedName>
</protein>
<keyword evidence="4 5" id="KW-0238">DNA-binding</keyword>
<dbReference type="PROSITE" id="PS50950">
    <property type="entry name" value="ZF_THAP"/>
    <property type="match status" value="1"/>
</dbReference>
<evidence type="ECO:0000313" key="8">
    <source>
        <dbReference type="Proteomes" id="UP000694920"/>
    </source>
</evidence>
<evidence type="ECO:0000313" key="9">
    <source>
        <dbReference type="RefSeq" id="XP_015599459.1"/>
    </source>
</evidence>
<dbReference type="InterPro" id="IPR038441">
    <property type="entry name" value="THAP_Znf_sf"/>
</dbReference>
<feature type="domain" description="THAP-type" evidence="7">
    <location>
        <begin position="1"/>
        <end position="81"/>
    </location>
</feature>
<dbReference type="KEGG" id="ccin:107269755"/>
<dbReference type="GeneID" id="107269755"/>
<evidence type="ECO:0000256" key="6">
    <source>
        <dbReference type="SAM" id="MobiDB-lite"/>
    </source>
</evidence>
<gene>
    <name evidence="9" type="primary">LOC107269755</name>
</gene>
<dbReference type="SMART" id="SM00692">
    <property type="entry name" value="DM3"/>
    <property type="match status" value="1"/>
</dbReference>
<dbReference type="Gene3D" id="6.20.210.20">
    <property type="entry name" value="THAP domain"/>
    <property type="match status" value="1"/>
</dbReference>
<keyword evidence="3" id="KW-0862">Zinc</keyword>
<evidence type="ECO:0000256" key="5">
    <source>
        <dbReference type="PROSITE-ProRule" id="PRU00309"/>
    </source>
</evidence>
<evidence type="ECO:0000259" key="7">
    <source>
        <dbReference type="PROSITE" id="PS50950"/>
    </source>
</evidence>
<sequence>MVRSCSVLGCPSMANSPSHKFPKNPDQFKIWKEVIWSPKISDLSDSALHKSAVCYRHFKDSDYLVGYSSRKLKKNVVPSLNLPDVYLVYEEGDKFVKKKVMSLNSVDAIETVCNMQDNVVSVNSVDPNETDCNTQMSVNESNANEELLKPTMPKQQQLESLEKNSKKADLKPKAKSSMAKSLRRRQISTMKYSK</sequence>
<dbReference type="GO" id="GO:0003677">
    <property type="term" value="F:DNA binding"/>
    <property type="evidence" value="ECO:0007669"/>
    <property type="project" value="UniProtKB-UniRule"/>
</dbReference>
<keyword evidence="2 5" id="KW-0863">Zinc-finger</keyword>
<accession>A0AAJ7C167</accession>
<name>A0AAJ7C167_CEPCN</name>
<dbReference type="SUPFAM" id="SSF57716">
    <property type="entry name" value="Glucocorticoid receptor-like (DNA-binding domain)"/>
    <property type="match status" value="1"/>
</dbReference>
<reference evidence="9" key="1">
    <citation type="submission" date="2025-08" db="UniProtKB">
        <authorList>
            <consortium name="RefSeq"/>
        </authorList>
    </citation>
    <scope>IDENTIFICATION</scope>
</reference>
<dbReference type="AlphaFoldDB" id="A0AAJ7C167"/>
<evidence type="ECO:0000256" key="1">
    <source>
        <dbReference type="ARBA" id="ARBA00022723"/>
    </source>
</evidence>
<evidence type="ECO:0000256" key="2">
    <source>
        <dbReference type="ARBA" id="ARBA00022771"/>
    </source>
</evidence>
<dbReference type="Proteomes" id="UP000694920">
    <property type="component" value="Unplaced"/>
</dbReference>
<dbReference type="InterPro" id="IPR006612">
    <property type="entry name" value="THAP_Znf"/>
</dbReference>
<proteinExistence type="predicted"/>
<keyword evidence="1" id="KW-0479">Metal-binding</keyword>
<dbReference type="Pfam" id="PF05485">
    <property type="entry name" value="THAP"/>
    <property type="match status" value="1"/>
</dbReference>
<evidence type="ECO:0000256" key="3">
    <source>
        <dbReference type="ARBA" id="ARBA00022833"/>
    </source>
</evidence>
<keyword evidence="8" id="KW-1185">Reference proteome</keyword>
<dbReference type="GO" id="GO:0008270">
    <property type="term" value="F:zinc ion binding"/>
    <property type="evidence" value="ECO:0007669"/>
    <property type="project" value="UniProtKB-KW"/>
</dbReference>
<dbReference type="SMART" id="SM00980">
    <property type="entry name" value="THAP"/>
    <property type="match status" value="1"/>
</dbReference>
<organism evidence="8 9">
    <name type="scientific">Cephus cinctus</name>
    <name type="common">Wheat stem sawfly</name>
    <dbReference type="NCBI Taxonomy" id="211228"/>
    <lineage>
        <taxon>Eukaryota</taxon>
        <taxon>Metazoa</taxon>
        <taxon>Ecdysozoa</taxon>
        <taxon>Arthropoda</taxon>
        <taxon>Hexapoda</taxon>
        <taxon>Insecta</taxon>
        <taxon>Pterygota</taxon>
        <taxon>Neoptera</taxon>
        <taxon>Endopterygota</taxon>
        <taxon>Hymenoptera</taxon>
        <taxon>Cephoidea</taxon>
        <taxon>Cephidae</taxon>
        <taxon>Cephus</taxon>
    </lineage>
</organism>
<evidence type="ECO:0000256" key="4">
    <source>
        <dbReference type="ARBA" id="ARBA00023125"/>
    </source>
</evidence>
<feature type="region of interest" description="Disordered" evidence="6">
    <location>
        <begin position="148"/>
        <end position="194"/>
    </location>
</feature>